<comment type="caution">
    <text evidence="1">The sequence shown here is derived from an EMBL/GenBank/DDBJ whole genome shotgun (WGS) entry which is preliminary data.</text>
</comment>
<evidence type="ECO:0000313" key="2">
    <source>
        <dbReference type="Proteomes" id="UP001456524"/>
    </source>
</evidence>
<keyword evidence="2" id="KW-1185">Reference proteome</keyword>
<organism evidence="1 2">
    <name type="scientific">Phyllosticta citrichinensis</name>
    <dbReference type="NCBI Taxonomy" id="1130410"/>
    <lineage>
        <taxon>Eukaryota</taxon>
        <taxon>Fungi</taxon>
        <taxon>Dikarya</taxon>
        <taxon>Ascomycota</taxon>
        <taxon>Pezizomycotina</taxon>
        <taxon>Dothideomycetes</taxon>
        <taxon>Dothideomycetes incertae sedis</taxon>
        <taxon>Botryosphaeriales</taxon>
        <taxon>Phyllostictaceae</taxon>
        <taxon>Phyllosticta</taxon>
    </lineage>
</organism>
<sequence length="250" mass="28678">MDLKDKGPAREFFNLGPSLTNLGSFEYGMDCVDYEYSNKLLNSTDRPKLHLASIVSAMAQVQELRLGSYSYQNVITPNALGSALSAFSSTCLSKLTLHEAVVRRNDLLGFLGHCQNSLQELYFLNVSLIHRGWRALFSSIKTRKLKGSAKRLFGLCKSGNFVIMFEKTSGRSARRPFDDTLHFDQNNDFRTRRYERGPRGSIMKSMPKRRRLLEKMLQLLRMPTIQWAGAYFANELDETLNNTKEIRTWE</sequence>
<protein>
    <submittedName>
        <fullName evidence="1">Uncharacterized protein</fullName>
    </submittedName>
</protein>
<reference evidence="1 2" key="1">
    <citation type="journal article" date="2022" name="G3 (Bethesda)">
        <title>Enemy or ally: a genomic approach to elucidate the lifestyle of Phyllosticta citrichinaensis.</title>
        <authorList>
            <person name="Buijs V.A."/>
            <person name="Groenewald J.Z."/>
            <person name="Haridas S."/>
            <person name="LaButti K.M."/>
            <person name="Lipzen A."/>
            <person name="Martin F.M."/>
            <person name="Barry K."/>
            <person name="Grigoriev I.V."/>
            <person name="Crous P.W."/>
            <person name="Seidl M.F."/>
        </authorList>
    </citation>
    <scope>NUCLEOTIDE SEQUENCE [LARGE SCALE GENOMIC DNA]</scope>
    <source>
        <strain evidence="1 2">CBS 129764</strain>
    </source>
</reference>
<dbReference type="EMBL" id="JBBWUH010000002">
    <property type="protein sequence ID" value="KAK8175285.1"/>
    <property type="molecule type" value="Genomic_DNA"/>
</dbReference>
<proteinExistence type="predicted"/>
<accession>A0ABR1Y277</accession>
<dbReference type="Proteomes" id="UP001456524">
    <property type="component" value="Unassembled WGS sequence"/>
</dbReference>
<evidence type="ECO:0000313" key="1">
    <source>
        <dbReference type="EMBL" id="KAK8175285.1"/>
    </source>
</evidence>
<name>A0ABR1Y277_9PEZI</name>
<gene>
    <name evidence="1" type="ORF">IWX90DRAFT_105387</name>
</gene>